<sequence length="478" mass="51587">MPLDPFFQQSNIFHRDFSHKPLHVVSASGLKIKLDSGREILDATGGPAVSCLGHNVPEVALAITKQLQSVDYLFSGGGYSEPVTEELATLVLGDRPGGLSKAIFLNSGSEAVDATIKLITQYWNARGQPQRVNFISRKQSYHGNTIGGLGVSGHKSRRAMYQSLMTTNVSFVDPCYAYRCKISGESDAQYVARLKKQLDDEFQRSGPDTVAAFFAETISGSTLACVPAVPGYFQAIREVCDKYGALLVLDEIMCGMGRTGSRHAWQQEGIRGPDIQTVAKSLGGGFIPISAVLVHQNIFDTIANVSGGLAGGHTFQTHPVACASALAVQRKIKSENLLDNVQKMGDLLENLLKAEILPLPLVGDVRGRGLFWAVEFMLDKSTRTSFPLNDDFSTRIKNAALKEGVNVLSNMGLAGEWKVDTAAITPPFTVTGDEVVKIVQLLKKAIVKVSEPYLAAKALTNGNRTGSEVVEVNEIKVC</sequence>
<dbReference type="GO" id="GO:0005829">
    <property type="term" value="C:cytosol"/>
    <property type="evidence" value="ECO:0007669"/>
    <property type="project" value="TreeGrafter"/>
</dbReference>
<dbReference type="Pfam" id="PF00202">
    <property type="entry name" value="Aminotran_3"/>
    <property type="match status" value="1"/>
</dbReference>
<dbReference type="PANTHER" id="PTHR43094:SF1">
    <property type="entry name" value="AMINOTRANSFERASE CLASS-III"/>
    <property type="match status" value="1"/>
</dbReference>
<dbReference type="Proteomes" id="UP000053317">
    <property type="component" value="Unassembled WGS sequence"/>
</dbReference>
<evidence type="ECO:0008006" key="6">
    <source>
        <dbReference type="Google" id="ProtNLM"/>
    </source>
</evidence>
<accession>A0A0G2EWZ2</accession>
<organism evidence="4 5">
    <name type="scientific">Phaeomoniella chlamydospora</name>
    <name type="common">Phaeoacremonium chlamydosporum</name>
    <dbReference type="NCBI Taxonomy" id="158046"/>
    <lineage>
        <taxon>Eukaryota</taxon>
        <taxon>Fungi</taxon>
        <taxon>Dikarya</taxon>
        <taxon>Ascomycota</taxon>
        <taxon>Pezizomycotina</taxon>
        <taxon>Eurotiomycetes</taxon>
        <taxon>Chaetothyriomycetidae</taxon>
        <taxon>Phaeomoniellales</taxon>
        <taxon>Phaeomoniellaceae</taxon>
        <taxon>Phaeomoniella</taxon>
    </lineage>
</organism>
<evidence type="ECO:0000256" key="1">
    <source>
        <dbReference type="ARBA" id="ARBA00008954"/>
    </source>
</evidence>
<name>A0A0G2EWZ2_PHACM</name>
<proteinExistence type="inferred from homology"/>
<dbReference type="SUPFAM" id="SSF53383">
    <property type="entry name" value="PLP-dependent transferases"/>
    <property type="match status" value="1"/>
</dbReference>
<evidence type="ECO:0000313" key="5">
    <source>
        <dbReference type="Proteomes" id="UP000053317"/>
    </source>
</evidence>
<dbReference type="CDD" id="cd00610">
    <property type="entry name" value="OAT_like"/>
    <property type="match status" value="1"/>
</dbReference>
<dbReference type="InterPro" id="IPR005814">
    <property type="entry name" value="Aminotrans_3"/>
</dbReference>
<dbReference type="Gene3D" id="3.40.640.10">
    <property type="entry name" value="Type I PLP-dependent aspartate aminotransferase-like (Major domain)"/>
    <property type="match status" value="1"/>
</dbReference>
<dbReference type="GO" id="GO:0030170">
    <property type="term" value="F:pyridoxal phosphate binding"/>
    <property type="evidence" value="ECO:0007669"/>
    <property type="project" value="InterPro"/>
</dbReference>
<gene>
    <name evidence="4" type="ORF">UCRPC4_g01405</name>
</gene>
<dbReference type="InterPro" id="IPR015422">
    <property type="entry name" value="PyrdxlP-dep_Trfase_small"/>
</dbReference>
<dbReference type="OrthoDB" id="5419315at2759"/>
<dbReference type="InterPro" id="IPR015421">
    <property type="entry name" value="PyrdxlP-dep_Trfase_major"/>
</dbReference>
<comment type="caution">
    <text evidence="4">The sequence shown here is derived from an EMBL/GenBank/DDBJ whole genome shotgun (WGS) entry which is preliminary data.</text>
</comment>
<dbReference type="GO" id="GO:0008483">
    <property type="term" value="F:transaminase activity"/>
    <property type="evidence" value="ECO:0007669"/>
    <property type="project" value="InterPro"/>
</dbReference>
<dbReference type="Gene3D" id="3.90.1150.10">
    <property type="entry name" value="Aspartate Aminotransferase, domain 1"/>
    <property type="match status" value="1"/>
</dbReference>
<keyword evidence="5" id="KW-1185">Reference proteome</keyword>
<evidence type="ECO:0000256" key="2">
    <source>
        <dbReference type="ARBA" id="ARBA00022898"/>
    </source>
</evidence>
<protein>
    <recommendedName>
        <fullName evidence="6">Aminotransferase</fullName>
    </recommendedName>
</protein>
<keyword evidence="2 3" id="KW-0663">Pyridoxal phosphate</keyword>
<dbReference type="EMBL" id="LCWF01000034">
    <property type="protein sequence ID" value="KKY26714.1"/>
    <property type="molecule type" value="Genomic_DNA"/>
</dbReference>
<comment type="similarity">
    <text evidence="1 3">Belongs to the class-III pyridoxal-phosphate-dependent aminotransferase family.</text>
</comment>
<dbReference type="PANTHER" id="PTHR43094">
    <property type="entry name" value="AMINOTRANSFERASE"/>
    <property type="match status" value="1"/>
</dbReference>
<reference evidence="4 5" key="1">
    <citation type="submission" date="2015-05" db="EMBL/GenBank/DDBJ databases">
        <title>Distinctive expansion of gene families associated with plant cell wall degradation and secondary metabolism in the genomes of grapevine trunk pathogens.</title>
        <authorList>
            <person name="Lawrence D.P."/>
            <person name="Travadon R."/>
            <person name="Rolshausen P.E."/>
            <person name="Baumgartner K."/>
        </authorList>
    </citation>
    <scope>NUCLEOTIDE SEQUENCE [LARGE SCALE GENOMIC DNA]</scope>
    <source>
        <strain evidence="4">UCRPC4</strain>
    </source>
</reference>
<dbReference type="InterPro" id="IPR015424">
    <property type="entry name" value="PyrdxlP-dep_Trfase"/>
</dbReference>
<reference evidence="4 5" key="2">
    <citation type="submission" date="2015-05" db="EMBL/GenBank/DDBJ databases">
        <authorList>
            <person name="Morales-Cruz A."/>
            <person name="Amrine K.C."/>
            <person name="Cantu D."/>
        </authorList>
    </citation>
    <scope>NUCLEOTIDE SEQUENCE [LARGE SCALE GENOMIC DNA]</scope>
    <source>
        <strain evidence="4">UCRPC4</strain>
    </source>
</reference>
<evidence type="ECO:0000313" key="4">
    <source>
        <dbReference type="EMBL" id="KKY26714.1"/>
    </source>
</evidence>
<evidence type="ECO:0000256" key="3">
    <source>
        <dbReference type="RuleBase" id="RU003560"/>
    </source>
</evidence>
<dbReference type="AlphaFoldDB" id="A0A0G2EWZ2"/>